<dbReference type="Proteomes" id="UP000199459">
    <property type="component" value="Unassembled WGS sequence"/>
</dbReference>
<dbReference type="EMBL" id="FOCP01000024">
    <property type="protein sequence ID" value="SEN56154.1"/>
    <property type="molecule type" value="Genomic_DNA"/>
</dbReference>
<dbReference type="OrthoDB" id="7340239at2"/>
<feature type="transmembrane region" description="Helical" evidence="1">
    <location>
        <begin position="20"/>
        <end position="43"/>
    </location>
</feature>
<name>A0A1H8HJC0_9PROT</name>
<gene>
    <name evidence="3" type="ORF">SAMN05216325_12410</name>
</gene>
<evidence type="ECO:0000313" key="3">
    <source>
        <dbReference type="EMBL" id="SEN56154.1"/>
    </source>
</evidence>
<dbReference type="RefSeq" id="WP_090634044.1">
    <property type="nucleotide sequence ID" value="NZ_FOCP01000024.1"/>
</dbReference>
<dbReference type="Gene3D" id="1.20.1270.180">
    <property type="match status" value="1"/>
</dbReference>
<evidence type="ECO:0000259" key="2">
    <source>
        <dbReference type="Pfam" id="PF07007"/>
    </source>
</evidence>
<reference evidence="3 4" key="1">
    <citation type="submission" date="2016-10" db="EMBL/GenBank/DDBJ databases">
        <authorList>
            <person name="de Groot N.N."/>
        </authorList>
    </citation>
    <scope>NUCLEOTIDE SEQUENCE [LARGE SCALE GENOMIC DNA]</scope>
    <source>
        <strain evidence="3 4">Nm22</strain>
    </source>
</reference>
<sequence length="167" mass="18998">MPTISMSAGNRIHGRLNGNLAYCICGLVLLGWLSCLSGAAMALDNPDAPDYIAEFNSRAQSYERDIQQIAQTTQDYLTAYAAYEQFLDKELNQAYSRLMDQLSDDMQSALRASQRKWLGYRDAAFEFIALNWTTEHFGSASVISRGDYRTSIIRDRVMLLLHYLQNY</sequence>
<keyword evidence="1" id="KW-1133">Transmembrane helix</keyword>
<evidence type="ECO:0000313" key="4">
    <source>
        <dbReference type="Proteomes" id="UP000199459"/>
    </source>
</evidence>
<dbReference type="Pfam" id="PF07007">
    <property type="entry name" value="LprI"/>
    <property type="match status" value="1"/>
</dbReference>
<organism evidence="3 4">
    <name type="scientific">Nitrosomonas marina</name>
    <dbReference type="NCBI Taxonomy" id="917"/>
    <lineage>
        <taxon>Bacteria</taxon>
        <taxon>Pseudomonadati</taxon>
        <taxon>Pseudomonadota</taxon>
        <taxon>Betaproteobacteria</taxon>
        <taxon>Nitrosomonadales</taxon>
        <taxon>Nitrosomonadaceae</taxon>
        <taxon>Nitrosomonas</taxon>
    </lineage>
</organism>
<evidence type="ECO:0000256" key="1">
    <source>
        <dbReference type="SAM" id="Phobius"/>
    </source>
</evidence>
<proteinExistence type="predicted"/>
<keyword evidence="1" id="KW-0472">Membrane</keyword>
<protein>
    <recommendedName>
        <fullName evidence="2">Lysozyme inhibitor LprI-like N-terminal domain-containing protein</fullName>
    </recommendedName>
</protein>
<accession>A0A1H8HJC0</accession>
<dbReference type="STRING" id="917.SAMN05216326_101161"/>
<feature type="domain" description="Lysozyme inhibitor LprI-like N-terminal" evidence="2">
    <location>
        <begin position="70"/>
        <end position="156"/>
    </location>
</feature>
<dbReference type="InterPro" id="IPR009739">
    <property type="entry name" value="LprI-like_N"/>
</dbReference>
<dbReference type="AlphaFoldDB" id="A0A1H8HJC0"/>
<keyword evidence="1" id="KW-0812">Transmembrane</keyword>